<sequence length="126" mass="14313">MKSVGKEKKGKLAQHFSSQVDKAALSNLAQFAHNMKHVDVMLNKQLRAAKIQEDENNQQNQEIILDIAKTLGRQQLAFRGTNDDADGNFLQITNLVARHNSHLKNSLSNKKDEAIFCEIFIYYLSK</sequence>
<dbReference type="Proteomes" id="UP001152795">
    <property type="component" value="Unassembled WGS sequence"/>
</dbReference>
<proteinExistence type="predicted"/>
<dbReference type="EMBL" id="CACRXK020001097">
    <property type="protein sequence ID" value="CAB3986958.1"/>
    <property type="molecule type" value="Genomic_DNA"/>
</dbReference>
<evidence type="ECO:0000313" key="2">
    <source>
        <dbReference type="Proteomes" id="UP001152795"/>
    </source>
</evidence>
<protein>
    <submittedName>
        <fullName evidence="1">Uncharacterized protein</fullName>
    </submittedName>
</protein>
<dbReference type="AlphaFoldDB" id="A0A7D9HNB2"/>
<evidence type="ECO:0000313" key="1">
    <source>
        <dbReference type="EMBL" id="CAB3986958.1"/>
    </source>
</evidence>
<organism evidence="1 2">
    <name type="scientific">Paramuricea clavata</name>
    <name type="common">Red gorgonian</name>
    <name type="synonym">Violescent sea-whip</name>
    <dbReference type="NCBI Taxonomy" id="317549"/>
    <lineage>
        <taxon>Eukaryota</taxon>
        <taxon>Metazoa</taxon>
        <taxon>Cnidaria</taxon>
        <taxon>Anthozoa</taxon>
        <taxon>Octocorallia</taxon>
        <taxon>Malacalcyonacea</taxon>
        <taxon>Plexauridae</taxon>
        <taxon>Paramuricea</taxon>
    </lineage>
</organism>
<comment type="caution">
    <text evidence="1">The sequence shown here is derived from an EMBL/GenBank/DDBJ whole genome shotgun (WGS) entry which is preliminary data.</text>
</comment>
<gene>
    <name evidence="1" type="ORF">PACLA_8A015364</name>
</gene>
<name>A0A7D9HNB2_PARCT</name>
<keyword evidence="2" id="KW-1185">Reference proteome</keyword>
<reference evidence="1" key="1">
    <citation type="submission" date="2020-04" db="EMBL/GenBank/DDBJ databases">
        <authorList>
            <person name="Alioto T."/>
            <person name="Alioto T."/>
            <person name="Gomez Garrido J."/>
        </authorList>
    </citation>
    <scope>NUCLEOTIDE SEQUENCE</scope>
    <source>
        <strain evidence="1">A484AB</strain>
    </source>
</reference>
<accession>A0A7D9HNB2</accession>